<dbReference type="EMBL" id="MN551083">
    <property type="protein sequence ID" value="QJC19117.1"/>
    <property type="molecule type" value="Genomic_DNA"/>
</dbReference>
<organism evidence="2">
    <name type="scientific">Bovine herpesvirus 4</name>
    <name type="common">BoHV-4</name>
    <name type="synonym">Movar virus</name>
    <dbReference type="NCBI Taxonomy" id="10385"/>
    <lineage>
        <taxon>Viruses</taxon>
        <taxon>Duplodnaviria</taxon>
        <taxon>Heunggongvirae</taxon>
        <taxon>Peploviricota</taxon>
        <taxon>Herviviricetes</taxon>
        <taxon>Herpesvirales</taxon>
        <taxon>Orthoherpesviridae</taxon>
        <taxon>Gammaherpesvirinae</taxon>
        <taxon>Rhadinovirus</taxon>
        <taxon>Rhadinovirus bovinegamma4</taxon>
    </lineage>
</organism>
<dbReference type="KEGG" id="vg:1684911"/>
<evidence type="ECO:0000313" key="2">
    <source>
        <dbReference type="EMBL" id="QJC19117.1"/>
    </source>
</evidence>
<dbReference type="GeneID" id="1684911"/>
<dbReference type="Pfam" id="PF01646">
    <property type="entry name" value="Herpes_UL24"/>
    <property type="match status" value="1"/>
</dbReference>
<feature type="compositionally biased region" description="Polar residues" evidence="1">
    <location>
        <begin position="253"/>
        <end position="270"/>
    </location>
</feature>
<proteinExistence type="predicted"/>
<reference evidence="2" key="1">
    <citation type="submission" date="2019-10" db="EMBL/GenBank/DDBJ databases">
        <title>Experimental infection of calves with contemporary bovine gammaherpesvirus type 4.</title>
        <authorList>
            <person name="Bauermann F."/>
            <person name="Kutish G."/>
            <person name="Diel D."/>
            <person name="Falkenberg S."/>
            <person name="Martins M."/>
            <person name="Flores E."/>
        </authorList>
    </citation>
    <scope>NUCLEOTIDE SEQUENCE</scope>
    <source>
        <strain evidence="2">SD16-38</strain>
    </source>
</reference>
<organismHost>
    <name type="scientific">Panthera leo</name>
    <name type="common">Lion</name>
    <dbReference type="NCBI Taxonomy" id="9689"/>
</organismHost>
<sequence>MEVPAIALKQKDTKTILSTLPLGRKALGQRAHLDTYKKILSYVKIDSLFKFLSIKKPDTEPQKVRLFFEVTLGRRIVDCILLVFGRSDKTCYIIELKTCMPKTYNMTSDVKLAQRTQGLNQLMDCASFLNSHCPVGNSTWKVYPHLLFKSQRSLKTIYTETAFIPPNHIHSNDDKLISFFFSREDDVMRKLLYSSLQRPPSTHIRPVLGTTSQQRTINQQKLLERNKKKCFKLQTGLSQNGPGKKKKKPSVCRTGQSMPSSSGTKHPLNQ</sequence>
<evidence type="ECO:0000256" key="1">
    <source>
        <dbReference type="SAM" id="MobiDB-lite"/>
    </source>
</evidence>
<dbReference type="InterPro" id="IPR002580">
    <property type="entry name" value="Herpes_UL24"/>
</dbReference>
<evidence type="ECO:0008006" key="3">
    <source>
        <dbReference type="Google" id="ProtNLM"/>
    </source>
</evidence>
<protein>
    <recommendedName>
        <fullName evidence="3">Nuclear protein UL24</fullName>
    </recommendedName>
</protein>
<feature type="region of interest" description="Disordered" evidence="1">
    <location>
        <begin position="233"/>
        <end position="270"/>
    </location>
</feature>
<name>A0A858PWP0_BHV4</name>
<organismHost>
    <name type="scientific">Felis catus</name>
    <name type="common">Cat</name>
    <name type="synonym">Felis silvestris catus</name>
    <dbReference type="NCBI Taxonomy" id="9685"/>
</organismHost>
<organismHost>
    <name type="scientific">Bos taurus</name>
    <name type="common">Bovine</name>
    <dbReference type="NCBI Taxonomy" id="9913"/>
</organismHost>
<dbReference type="RefSeq" id="NP_076512.1">
    <property type="nucleotide sequence ID" value="NC_002665.1"/>
</dbReference>
<accession>A0A858PWP0</accession>